<dbReference type="RefSeq" id="WP_229804822.1">
    <property type="nucleotide sequence ID" value="NZ_BMYX01000019.1"/>
</dbReference>
<proteinExistence type="predicted"/>
<dbReference type="EMBL" id="BMYX01000019">
    <property type="protein sequence ID" value="GGY23686.1"/>
    <property type="molecule type" value="Genomic_DNA"/>
</dbReference>
<dbReference type="Proteomes" id="UP000645257">
    <property type="component" value="Unassembled WGS sequence"/>
</dbReference>
<dbReference type="Pfam" id="PF01863">
    <property type="entry name" value="YgjP-like"/>
    <property type="match status" value="1"/>
</dbReference>
<organism evidence="2 3">
    <name type="scientific">Paludibacterium paludis</name>
    <dbReference type="NCBI Taxonomy" id="1225769"/>
    <lineage>
        <taxon>Bacteria</taxon>
        <taxon>Pseudomonadati</taxon>
        <taxon>Pseudomonadota</taxon>
        <taxon>Betaproteobacteria</taxon>
        <taxon>Neisseriales</taxon>
        <taxon>Chromobacteriaceae</taxon>
        <taxon>Paludibacterium</taxon>
    </lineage>
</organism>
<keyword evidence="3" id="KW-1185">Reference proteome</keyword>
<reference evidence="2" key="2">
    <citation type="submission" date="2020-09" db="EMBL/GenBank/DDBJ databases">
        <authorList>
            <person name="Sun Q."/>
            <person name="Kim S."/>
        </authorList>
    </citation>
    <scope>NUCLEOTIDE SEQUENCE</scope>
    <source>
        <strain evidence="2">KCTC 32182</strain>
    </source>
</reference>
<evidence type="ECO:0000259" key="1">
    <source>
        <dbReference type="Pfam" id="PF01863"/>
    </source>
</evidence>
<dbReference type="InterPro" id="IPR053136">
    <property type="entry name" value="UTP_pyrophosphatase-like"/>
</dbReference>
<protein>
    <recommendedName>
        <fullName evidence="1">YgjP-like metallopeptidase domain-containing protein</fullName>
    </recommendedName>
</protein>
<feature type="domain" description="YgjP-like metallopeptidase" evidence="1">
    <location>
        <begin position="118"/>
        <end position="179"/>
    </location>
</feature>
<evidence type="ECO:0000313" key="3">
    <source>
        <dbReference type="Proteomes" id="UP000645257"/>
    </source>
</evidence>
<gene>
    <name evidence="2" type="ORF">GCM10011289_29180</name>
</gene>
<dbReference type="PANTHER" id="PTHR30399:SF1">
    <property type="entry name" value="UTP PYROPHOSPHATASE"/>
    <property type="match status" value="1"/>
</dbReference>
<dbReference type="Gene3D" id="3.30.2010.10">
    <property type="entry name" value="Metalloproteases ('zincins'), catalytic domain"/>
    <property type="match status" value="1"/>
</dbReference>
<dbReference type="AlphaFoldDB" id="A0A918P5Y8"/>
<dbReference type="PANTHER" id="PTHR30399">
    <property type="entry name" value="UNCHARACTERIZED PROTEIN YGJP"/>
    <property type="match status" value="1"/>
</dbReference>
<dbReference type="InterPro" id="IPR002725">
    <property type="entry name" value="YgjP-like_metallopeptidase"/>
</dbReference>
<evidence type="ECO:0000313" key="2">
    <source>
        <dbReference type="EMBL" id="GGY23686.1"/>
    </source>
</evidence>
<reference evidence="2" key="1">
    <citation type="journal article" date="2014" name="Int. J. Syst. Evol. Microbiol.">
        <title>Complete genome sequence of Corynebacterium casei LMG S-19264T (=DSM 44701T), isolated from a smear-ripened cheese.</title>
        <authorList>
            <consortium name="US DOE Joint Genome Institute (JGI-PGF)"/>
            <person name="Walter F."/>
            <person name="Albersmeier A."/>
            <person name="Kalinowski J."/>
            <person name="Ruckert C."/>
        </authorList>
    </citation>
    <scope>NUCLEOTIDE SEQUENCE</scope>
    <source>
        <strain evidence="2">KCTC 32182</strain>
    </source>
</reference>
<comment type="caution">
    <text evidence="2">The sequence shown here is derived from an EMBL/GenBank/DDBJ whole genome shotgun (WGS) entry which is preliminary data.</text>
</comment>
<name>A0A918P5Y8_9NEIS</name>
<sequence length="193" mass="22606">MPPPPETGTFLYNEPTIRFDRLPSVMTADLKYLLHYPPAVLDKVRALIDEDRLEAWLAARYADRHAIQTDAALYDYVNQIRQRHLKNAPPLSRVAYDSRQHPVHGTLGTNTRVARVQGSRLKTKHEIRVATLFRDTAPAFLRMIAVHELAHLKEREHTKAFYQLCQYMEPDYHQLEFDLRLYLTWQDIRSSPD</sequence>
<accession>A0A918P5Y8</accession>